<protein>
    <submittedName>
        <fullName evidence="2">Uncharacterized protein</fullName>
    </submittedName>
</protein>
<dbReference type="EMBL" id="JBAWTH010000013">
    <property type="protein sequence ID" value="KAL2289421.1"/>
    <property type="molecule type" value="Genomic_DNA"/>
</dbReference>
<comment type="caution">
    <text evidence="2">The sequence shown here is derived from an EMBL/GenBank/DDBJ whole genome shotgun (WGS) entry which is preliminary data.</text>
</comment>
<feature type="region of interest" description="Disordered" evidence="1">
    <location>
        <begin position="101"/>
        <end position="127"/>
    </location>
</feature>
<reference evidence="2 3" key="1">
    <citation type="submission" date="2024-03" db="EMBL/GenBank/DDBJ databases">
        <title>A high-quality draft genome sequence of Diaporthe vaccinii, a causative agent of upright dieback and viscid rot disease in cranberry plants.</title>
        <authorList>
            <person name="Sarrasin M."/>
            <person name="Lang B.F."/>
            <person name="Burger G."/>
        </authorList>
    </citation>
    <scope>NUCLEOTIDE SEQUENCE [LARGE SCALE GENOMIC DNA]</scope>
    <source>
        <strain evidence="2 3">IS7</strain>
    </source>
</reference>
<gene>
    <name evidence="2" type="ORF">FJTKL_02406</name>
</gene>
<proteinExistence type="predicted"/>
<dbReference type="Proteomes" id="UP001600888">
    <property type="component" value="Unassembled WGS sequence"/>
</dbReference>
<organism evidence="2 3">
    <name type="scientific">Diaporthe vaccinii</name>
    <dbReference type="NCBI Taxonomy" id="105482"/>
    <lineage>
        <taxon>Eukaryota</taxon>
        <taxon>Fungi</taxon>
        <taxon>Dikarya</taxon>
        <taxon>Ascomycota</taxon>
        <taxon>Pezizomycotina</taxon>
        <taxon>Sordariomycetes</taxon>
        <taxon>Sordariomycetidae</taxon>
        <taxon>Diaporthales</taxon>
        <taxon>Diaporthaceae</taxon>
        <taxon>Diaporthe</taxon>
        <taxon>Diaporthe eres species complex</taxon>
    </lineage>
</organism>
<feature type="compositionally biased region" description="Basic and acidic residues" evidence="1">
    <location>
        <begin position="112"/>
        <end position="127"/>
    </location>
</feature>
<keyword evidence="3" id="KW-1185">Reference proteome</keyword>
<name>A0ABR4F4I9_9PEZI</name>
<evidence type="ECO:0000256" key="1">
    <source>
        <dbReference type="SAM" id="MobiDB-lite"/>
    </source>
</evidence>
<evidence type="ECO:0000313" key="2">
    <source>
        <dbReference type="EMBL" id="KAL2289421.1"/>
    </source>
</evidence>
<sequence>MARRDATGPSAGVSSLMATCLRSGIAFTNISTPQAPVILGNSFRSSTYFGYHSWLGQFMKGELVLRHWASRSGIDAHLETAERHARCTNCWGTGIFTTRRTEPRHKSTRAGYRHDHDRSGRDKPRRCDTTATTCGSLHAESFSSRLLLFSFLPGDVFIGGIRTSAQGYATVDQNWVSVLFADLSSTRQLLVTDTAIQQGQLPTLCGLDELGRNRLQQRGGPNSCPETQSDFIHFTTIRSLFTAILPWIPPLTRVPTSRLCVTHQCPRDIEMRVRVALGMPVYHGSIQRNGGQYTP</sequence>
<evidence type="ECO:0000313" key="3">
    <source>
        <dbReference type="Proteomes" id="UP001600888"/>
    </source>
</evidence>
<accession>A0ABR4F4I9</accession>